<keyword evidence="2" id="KW-1185">Reference proteome</keyword>
<sequence length="82" mass="9012">MGATKTQFNVRLSQEAAEAARRAATDQRISLNEYIERLINADTDTKRAASRRAAGRFIAEWGEFIEAEAARANGEARRAVSG</sequence>
<dbReference type="RefSeq" id="WP_048831585.1">
    <property type="nucleotide sequence ID" value="NZ_JBEZAH010000008.1"/>
</dbReference>
<organism evidence="1 2">
    <name type="scientific">Streptomyces varsoviensis</name>
    <dbReference type="NCBI Taxonomy" id="67373"/>
    <lineage>
        <taxon>Bacteria</taxon>
        <taxon>Bacillati</taxon>
        <taxon>Actinomycetota</taxon>
        <taxon>Actinomycetes</taxon>
        <taxon>Kitasatosporales</taxon>
        <taxon>Streptomycetaceae</taxon>
        <taxon>Streptomyces</taxon>
    </lineage>
</organism>
<proteinExistence type="predicted"/>
<reference evidence="1 2" key="1">
    <citation type="submission" date="2015-07" db="EMBL/GenBank/DDBJ databases">
        <authorList>
            <person name="Ju K.-S."/>
            <person name="Doroghazi J.R."/>
            <person name="Metcalf W.W."/>
        </authorList>
    </citation>
    <scope>NUCLEOTIDE SEQUENCE [LARGE SCALE GENOMIC DNA]</scope>
    <source>
        <strain evidence="1 2">NRRL B-3589</strain>
    </source>
</reference>
<dbReference type="InterPro" id="IPR010985">
    <property type="entry name" value="Ribbon_hlx_hlx"/>
</dbReference>
<protein>
    <recommendedName>
        <fullName evidence="3">Toxin-antitoxin system HicB family antitoxin</fullName>
    </recommendedName>
</protein>
<accession>A0ABR5J1D6</accession>
<dbReference type="EMBL" id="LGUT01002350">
    <property type="protein sequence ID" value="KOG87237.1"/>
    <property type="molecule type" value="Genomic_DNA"/>
</dbReference>
<dbReference type="Pfam" id="PF05534">
    <property type="entry name" value="HicB"/>
    <property type="match status" value="1"/>
</dbReference>
<evidence type="ECO:0000313" key="1">
    <source>
        <dbReference type="EMBL" id="KOG87237.1"/>
    </source>
</evidence>
<dbReference type="SUPFAM" id="SSF47598">
    <property type="entry name" value="Ribbon-helix-helix"/>
    <property type="match status" value="1"/>
</dbReference>
<gene>
    <name evidence="1" type="ORF">ADK38_26565</name>
</gene>
<dbReference type="Proteomes" id="UP000037020">
    <property type="component" value="Unassembled WGS sequence"/>
</dbReference>
<comment type="caution">
    <text evidence="1">The sequence shown here is derived from an EMBL/GenBank/DDBJ whole genome shotgun (WGS) entry which is preliminary data.</text>
</comment>
<evidence type="ECO:0008006" key="3">
    <source>
        <dbReference type="Google" id="ProtNLM"/>
    </source>
</evidence>
<dbReference type="InterPro" id="IPR008651">
    <property type="entry name" value="Uncharacterised_HicB"/>
</dbReference>
<evidence type="ECO:0000313" key="2">
    <source>
        <dbReference type="Proteomes" id="UP000037020"/>
    </source>
</evidence>
<name>A0ABR5J1D6_9ACTN</name>